<dbReference type="Proteomes" id="UP000477750">
    <property type="component" value="Unassembled WGS sequence"/>
</dbReference>
<protein>
    <submittedName>
        <fullName evidence="3">Transposase</fullName>
    </submittedName>
</protein>
<comment type="caution">
    <text evidence="3">The sequence shown here is derived from an EMBL/GenBank/DDBJ whole genome shotgun (WGS) entry which is preliminary data.</text>
</comment>
<keyword evidence="4" id="KW-1185">Reference proteome</keyword>
<reference evidence="3 4" key="1">
    <citation type="submission" date="2019-10" db="EMBL/GenBank/DDBJ databases">
        <title>Glycomyces albidus sp. nov., a novel actinomycete isolated from rhizosphere soil of wheat (Triticum aestivum L.).</title>
        <authorList>
            <person name="Qian L."/>
        </authorList>
    </citation>
    <scope>NUCLEOTIDE SEQUENCE [LARGE SCALE GENOMIC DNA]</scope>
    <source>
        <strain evidence="3 4">NEAU-7082</strain>
    </source>
</reference>
<dbReference type="EMBL" id="WIAO01000027">
    <property type="protein sequence ID" value="MQM27650.1"/>
    <property type="molecule type" value="Genomic_DNA"/>
</dbReference>
<dbReference type="EMBL" id="WIAO01000050">
    <property type="protein sequence ID" value="MQM28636.1"/>
    <property type="molecule type" value="Genomic_DNA"/>
</dbReference>
<feature type="non-terminal residue" evidence="3">
    <location>
        <position position="1"/>
    </location>
</feature>
<name>A0A6L5GGE0_9ACTN</name>
<evidence type="ECO:0000313" key="1">
    <source>
        <dbReference type="EMBL" id="MQM26540.1"/>
    </source>
</evidence>
<evidence type="ECO:0000313" key="4">
    <source>
        <dbReference type="Proteomes" id="UP000477750"/>
    </source>
</evidence>
<gene>
    <name evidence="1" type="ORF">GFD30_13295</name>
    <name evidence="2" type="ORF">GFD30_19050</name>
    <name evidence="3" type="ORF">GFD30_24200</name>
</gene>
<evidence type="ECO:0000313" key="2">
    <source>
        <dbReference type="EMBL" id="MQM27650.1"/>
    </source>
</evidence>
<evidence type="ECO:0000313" key="3">
    <source>
        <dbReference type="EMBL" id="MQM28636.1"/>
    </source>
</evidence>
<dbReference type="EMBL" id="WIAO01000014">
    <property type="protein sequence ID" value="MQM26540.1"/>
    <property type="molecule type" value="Genomic_DNA"/>
</dbReference>
<proteinExistence type="predicted"/>
<dbReference type="AlphaFoldDB" id="A0A6L5GGE0"/>
<sequence length="37" mass="4338">IGRLKRYRAIATRYDKLAIRYEAAIQVAMILDWKPSS</sequence>
<organism evidence="3 4">
    <name type="scientific">Glycomyces albidus</name>
    <dbReference type="NCBI Taxonomy" id="2656774"/>
    <lineage>
        <taxon>Bacteria</taxon>
        <taxon>Bacillati</taxon>
        <taxon>Actinomycetota</taxon>
        <taxon>Actinomycetes</taxon>
        <taxon>Glycomycetales</taxon>
        <taxon>Glycomycetaceae</taxon>
        <taxon>Glycomyces</taxon>
    </lineage>
</organism>
<accession>A0A6L5GGE0</accession>